<dbReference type="SUPFAM" id="SSF82057">
    <property type="entry name" value="Prokaryotic SH3-related domain"/>
    <property type="match status" value="1"/>
</dbReference>
<gene>
    <name evidence="2" type="ORF">ACFQ42_10955</name>
</gene>
<keyword evidence="1" id="KW-0732">Signal</keyword>
<accession>A0ABW4BVK5</accession>
<dbReference type="Proteomes" id="UP001597251">
    <property type="component" value="Unassembled WGS sequence"/>
</dbReference>
<reference evidence="3" key="1">
    <citation type="journal article" date="2019" name="Int. J. Syst. Evol. Microbiol.">
        <title>The Global Catalogue of Microorganisms (GCM) 10K type strain sequencing project: providing services to taxonomists for standard genome sequencing and annotation.</title>
        <authorList>
            <consortium name="The Broad Institute Genomics Platform"/>
            <consortium name="The Broad Institute Genome Sequencing Center for Infectious Disease"/>
            <person name="Wu L."/>
            <person name="Ma J."/>
        </authorList>
    </citation>
    <scope>NUCLEOTIDE SEQUENCE [LARGE SCALE GENOMIC DNA]</scope>
    <source>
        <strain evidence="3">CCM 8936</strain>
    </source>
</reference>
<evidence type="ECO:0000313" key="2">
    <source>
        <dbReference type="EMBL" id="MFD1419261.1"/>
    </source>
</evidence>
<evidence type="ECO:0000313" key="3">
    <source>
        <dbReference type="Proteomes" id="UP001597251"/>
    </source>
</evidence>
<evidence type="ECO:0000256" key="1">
    <source>
        <dbReference type="SAM" id="SignalP"/>
    </source>
</evidence>
<dbReference type="RefSeq" id="WP_125675435.1">
    <property type="nucleotide sequence ID" value="NZ_JBHTOI010000049.1"/>
</dbReference>
<name>A0ABW4BVK5_9LACO</name>
<organism evidence="2 3">
    <name type="scientific">Companilactobacillus keshanensis</name>
    <dbReference type="NCBI Taxonomy" id="2486003"/>
    <lineage>
        <taxon>Bacteria</taxon>
        <taxon>Bacillati</taxon>
        <taxon>Bacillota</taxon>
        <taxon>Bacilli</taxon>
        <taxon>Lactobacillales</taxon>
        <taxon>Lactobacillaceae</taxon>
        <taxon>Companilactobacillus</taxon>
    </lineage>
</organism>
<feature type="signal peptide" evidence="1">
    <location>
        <begin position="1"/>
        <end position="22"/>
    </location>
</feature>
<dbReference type="InterPro" id="IPR059180">
    <property type="entry name" value="3D_YorM"/>
</dbReference>
<dbReference type="CDD" id="cd14667">
    <property type="entry name" value="3D_containing_proteins"/>
    <property type="match status" value="1"/>
</dbReference>
<dbReference type="EMBL" id="JBHTOI010000049">
    <property type="protein sequence ID" value="MFD1419261.1"/>
    <property type="molecule type" value="Genomic_DNA"/>
</dbReference>
<keyword evidence="3" id="KW-1185">Reference proteome</keyword>
<sequence>MRIKKFAVSVLTVASLALTTFAATGNAVQAAVSVSSTDGVVYVTNTNGATIYNEPSVDGDITVGSASLQNATAWKIDKTITLDDATYYEVGTNMWVKSSDISFDAPQTNTTTQGSSESSNVNKWMYVQSDQGNVNLYDSPNGYFNGNSVSDGSGFEVYDQYTDNSGQVWYDLGAGQWIKAEFMTEEHVSETVTMNATAYDPAVLGSNMGYSGVAANLSKYPKGTHLKITDGNGTVYDRVVNDTGTFAYSNPNQLDIAMPNSQALQFGRQNVTVQVIK</sequence>
<dbReference type="InterPro" id="IPR038200">
    <property type="entry name" value="GW_dom_sf"/>
</dbReference>
<protein>
    <submittedName>
        <fullName evidence="2">3D domain-containing protein</fullName>
    </submittedName>
</protein>
<proteinExistence type="predicted"/>
<dbReference type="Gene3D" id="2.30.30.170">
    <property type="match status" value="1"/>
</dbReference>
<comment type="caution">
    <text evidence="2">The sequence shown here is derived from an EMBL/GenBank/DDBJ whole genome shotgun (WGS) entry which is preliminary data.</text>
</comment>
<feature type="chain" id="PRO_5045221984" evidence="1">
    <location>
        <begin position="23"/>
        <end position="277"/>
    </location>
</feature>